<dbReference type="PROSITE" id="PS50887">
    <property type="entry name" value="GGDEF"/>
    <property type="match status" value="1"/>
</dbReference>
<dbReference type="GO" id="GO:0043709">
    <property type="term" value="P:cell adhesion involved in single-species biofilm formation"/>
    <property type="evidence" value="ECO:0007669"/>
    <property type="project" value="TreeGrafter"/>
</dbReference>
<dbReference type="AlphaFoldDB" id="A0A0F9VCQ1"/>
<dbReference type="Gene3D" id="3.30.70.270">
    <property type="match status" value="1"/>
</dbReference>
<dbReference type="SUPFAM" id="SSF55073">
    <property type="entry name" value="Nucleotide cyclase"/>
    <property type="match status" value="1"/>
</dbReference>
<dbReference type="InterPro" id="IPR043128">
    <property type="entry name" value="Rev_trsase/Diguanyl_cyclase"/>
</dbReference>
<dbReference type="SMART" id="SM00267">
    <property type="entry name" value="GGDEF"/>
    <property type="match status" value="1"/>
</dbReference>
<proteinExistence type="predicted"/>
<dbReference type="InterPro" id="IPR000160">
    <property type="entry name" value="GGDEF_dom"/>
</dbReference>
<dbReference type="Pfam" id="PF00990">
    <property type="entry name" value="GGDEF"/>
    <property type="match status" value="1"/>
</dbReference>
<keyword evidence="1" id="KW-0472">Membrane</keyword>
<dbReference type="GO" id="GO:0005886">
    <property type="term" value="C:plasma membrane"/>
    <property type="evidence" value="ECO:0007669"/>
    <property type="project" value="TreeGrafter"/>
</dbReference>
<accession>A0A0F9VCQ1</accession>
<feature type="transmembrane region" description="Helical" evidence="1">
    <location>
        <begin position="35"/>
        <end position="57"/>
    </location>
</feature>
<comment type="caution">
    <text evidence="3">The sequence shown here is derived from an EMBL/GenBank/DDBJ whole genome shotgun (WGS) entry which is preliminary data.</text>
</comment>
<reference evidence="3" key="1">
    <citation type="journal article" date="2015" name="Nature">
        <title>Complex archaea that bridge the gap between prokaryotes and eukaryotes.</title>
        <authorList>
            <person name="Spang A."/>
            <person name="Saw J.H."/>
            <person name="Jorgensen S.L."/>
            <person name="Zaremba-Niedzwiedzka K."/>
            <person name="Martijn J."/>
            <person name="Lind A.E."/>
            <person name="van Eijk R."/>
            <person name="Schleper C."/>
            <person name="Guy L."/>
            <person name="Ettema T.J."/>
        </authorList>
    </citation>
    <scope>NUCLEOTIDE SEQUENCE</scope>
</reference>
<keyword evidence="1" id="KW-0812">Transmembrane</keyword>
<feature type="transmembrane region" description="Helical" evidence="1">
    <location>
        <begin position="108"/>
        <end position="125"/>
    </location>
</feature>
<evidence type="ECO:0000313" key="3">
    <source>
        <dbReference type="EMBL" id="KKN71336.1"/>
    </source>
</evidence>
<dbReference type="CDD" id="cd01949">
    <property type="entry name" value="GGDEF"/>
    <property type="match status" value="1"/>
</dbReference>
<sequence length="307" mass="34172">MSTMFALHRFKLLSLLLLANGGALLYLSLGDIKPLAIWSWTDIAGEGGSALLVLVWAGLLLKGRPAGRVTNLLFLGLACLFFSLWMDSLDEFIALPDTLLLDHWLESAPMPLGFVLLTMGIYHWHCEQLAISAQMINRERHFREHRHFDKVTPLGDAGYFRRQLEQALPAAQLNQEPLSLVMLDIDEFSAINRAHGHREGDRVLQLVTQQILLNLRSHDLLCRLAGDRFIVLLPATLEAQAQTLAKELEDSVAHLALKSAGQGERLRISATTVALMARQEDANALLKRINVVMARAKQAPQLQRVGA</sequence>
<dbReference type="PANTHER" id="PTHR45138:SF9">
    <property type="entry name" value="DIGUANYLATE CYCLASE DGCM-RELATED"/>
    <property type="match status" value="1"/>
</dbReference>
<dbReference type="GO" id="GO:1902201">
    <property type="term" value="P:negative regulation of bacterial-type flagellum-dependent cell motility"/>
    <property type="evidence" value="ECO:0007669"/>
    <property type="project" value="TreeGrafter"/>
</dbReference>
<gene>
    <name evidence="3" type="ORF">LCGC14_0421570</name>
</gene>
<keyword evidence="1" id="KW-1133">Transmembrane helix</keyword>
<dbReference type="GO" id="GO:0052621">
    <property type="term" value="F:diguanylate cyclase activity"/>
    <property type="evidence" value="ECO:0007669"/>
    <property type="project" value="TreeGrafter"/>
</dbReference>
<dbReference type="InterPro" id="IPR029787">
    <property type="entry name" value="Nucleotide_cyclase"/>
</dbReference>
<evidence type="ECO:0000256" key="1">
    <source>
        <dbReference type="SAM" id="Phobius"/>
    </source>
</evidence>
<dbReference type="NCBIfam" id="TIGR00254">
    <property type="entry name" value="GGDEF"/>
    <property type="match status" value="1"/>
</dbReference>
<feature type="transmembrane region" description="Helical" evidence="1">
    <location>
        <begin position="69"/>
        <end position="88"/>
    </location>
</feature>
<dbReference type="InterPro" id="IPR050469">
    <property type="entry name" value="Diguanylate_Cyclase"/>
</dbReference>
<feature type="transmembrane region" description="Helical" evidence="1">
    <location>
        <begin position="12"/>
        <end position="29"/>
    </location>
</feature>
<evidence type="ECO:0000259" key="2">
    <source>
        <dbReference type="PROSITE" id="PS50887"/>
    </source>
</evidence>
<dbReference type="EMBL" id="LAZR01000385">
    <property type="protein sequence ID" value="KKN71336.1"/>
    <property type="molecule type" value="Genomic_DNA"/>
</dbReference>
<dbReference type="PANTHER" id="PTHR45138">
    <property type="entry name" value="REGULATORY COMPONENTS OF SENSORY TRANSDUCTION SYSTEM"/>
    <property type="match status" value="1"/>
</dbReference>
<feature type="domain" description="GGDEF" evidence="2">
    <location>
        <begin position="176"/>
        <end position="307"/>
    </location>
</feature>
<protein>
    <recommendedName>
        <fullName evidence="2">GGDEF domain-containing protein</fullName>
    </recommendedName>
</protein>
<organism evidence="3">
    <name type="scientific">marine sediment metagenome</name>
    <dbReference type="NCBI Taxonomy" id="412755"/>
    <lineage>
        <taxon>unclassified sequences</taxon>
        <taxon>metagenomes</taxon>
        <taxon>ecological metagenomes</taxon>
    </lineage>
</organism>
<name>A0A0F9VCQ1_9ZZZZ</name>